<feature type="compositionally biased region" description="Basic and acidic residues" evidence="10">
    <location>
        <begin position="471"/>
        <end position="481"/>
    </location>
</feature>
<dbReference type="GO" id="GO:0031515">
    <property type="term" value="C:tRNA (m1A) methyltransferase complex"/>
    <property type="evidence" value="ECO:0007669"/>
    <property type="project" value="InterPro"/>
</dbReference>
<accession>A0A420HYR2</accession>
<feature type="region of interest" description="Disordered" evidence="10">
    <location>
        <begin position="73"/>
        <end position="144"/>
    </location>
</feature>
<dbReference type="Gene3D" id="3.10.330.20">
    <property type="match status" value="1"/>
</dbReference>
<dbReference type="GO" id="GO:0160107">
    <property type="term" value="F:tRNA (adenine(58)-N1)-methyltransferase activity"/>
    <property type="evidence" value="ECO:0007669"/>
    <property type="project" value="UniProtKB-EC"/>
</dbReference>
<reference evidence="12 13" key="1">
    <citation type="journal article" date="2018" name="BMC Genomics">
        <title>Comparative genome analyses reveal sequence features reflecting distinct modes of host-adaptation between dicot and monocot powdery mildew.</title>
        <authorList>
            <person name="Wu Y."/>
            <person name="Ma X."/>
            <person name="Pan Z."/>
            <person name="Kale S.D."/>
            <person name="Song Y."/>
            <person name="King H."/>
            <person name="Zhang Q."/>
            <person name="Presley C."/>
            <person name="Deng X."/>
            <person name="Wei C.I."/>
            <person name="Xiao S."/>
        </authorList>
    </citation>
    <scope>NUCLEOTIDE SEQUENCE [LARGE SCALE GENOMIC DNA]</scope>
    <source>
        <strain evidence="12">UMSG3</strain>
    </source>
</reference>
<dbReference type="EC" id="2.1.1.220" evidence="2"/>
<keyword evidence="6" id="KW-0949">S-adenosyl-L-methionine</keyword>
<keyword evidence="8" id="KW-0539">Nucleus</keyword>
<feature type="compositionally biased region" description="Basic and acidic residues" evidence="10">
    <location>
        <begin position="543"/>
        <end position="555"/>
    </location>
</feature>
<dbReference type="PANTHER" id="PTHR12133">
    <property type="entry name" value="TRNA (ADENINE(58)-N(1))-METHYLTRANSFERASE"/>
    <property type="match status" value="1"/>
</dbReference>
<keyword evidence="4 12" id="KW-0489">Methyltransferase</keyword>
<sequence length="602" mass="67689">MTHRTSPFLFPGTEATADKLSIIHLKRDHQIPVILREHDEDDEGYAEGKVVNTRFGNFPHRTLIGLPWGSQVRASKVDTGSRGRRVKADALKRKRESVGTTNYSSKNIKTESTHDEELENPKSPSSAREEKENQKSPIVTKEEKESVVASSGFIHLLPPTPENWTSSLPHRTQVVYTPDYSYILHQLRARPGTRLIEAGAGSGSFTHASARAVFNGYPRLNDSSKNGSEFGKIWSFEFHEQRYEKLQVEVKDHGLENIVQVLHRDVCTDGFLIHEQTQPSSVGSEHKLDNTQTESKVCTTDCKKSQQTQKSPMASAVFLDLPAPWLALPHLTRSAPAKSTLNQLPFTSQPSLSNTLPFISALDPSAPAHICTFSPCIEQVQRTVSVMRRLGWVDINVTEISHKRLEVRRERIGLSATGAQRGLQMIPANVEEAVSRLLEVEGTNKAYHEKGTDPVSDEKPSNQEESAIGVSEEKKESKKNCNRREKILEDLVENKSYKDGRLVHRTETEVKTHTSYLVFAVLPQQWEESDELLAREKWPLASERGENKTSVDVKKQMSRKTMKKLARMSHKESQAELQEMAENQTEKIQTGHDACLSSHPDS</sequence>
<dbReference type="STRING" id="62708.A0A420HYR2"/>
<dbReference type="SUPFAM" id="SSF53335">
    <property type="entry name" value="S-adenosyl-L-methionine-dependent methyltransferases"/>
    <property type="match status" value="1"/>
</dbReference>
<dbReference type="GO" id="GO:0005634">
    <property type="term" value="C:nucleus"/>
    <property type="evidence" value="ECO:0007669"/>
    <property type="project" value="UniProtKB-SubCell"/>
</dbReference>
<evidence type="ECO:0000256" key="2">
    <source>
        <dbReference type="ARBA" id="ARBA00012796"/>
    </source>
</evidence>
<dbReference type="InterPro" id="IPR049470">
    <property type="entry name" value="TRM61_C"/>
</dbReference>
<evidence type="ECO:0000313" key="13">
    <source>
        <dbReference type="Proteomes" id="UP000283383"/>
    </source>
</evidence>
<dbReference type="PANTHER" id="PTHR12133:SF2">
    <property type="entry name" value="TRNA (ADENINE(58)-N(1))-METHYLTRANSFERASE CATALYTIC SUBUNIT TRMT61A"/>
    <property type="match status" value="1"/>
</dbReference>
<evidence type="ECO:0000256" key="7">
    <source>
        <dbReference type="ARBA" id="ARBA00022694"/>
    </source>
</evidence>
<evidence type="ECO:0000256" key="4">
    <source>
        <dbReference type="ARBA" id="ARBA00022603"/>
    </source>
</evidence>
<protein>
    <recommendedName>
        <fullName evidence="3">tRNA (adenine(58)-N(1))-methyltransferase catalytic subunit TRM61</fullName>
        <ecNumber evidence="2">2.1.1.220</ecNumber>
    </recommendedName>
    <alternativeName>
        <fullName evidence="9">tRNA(m1A58)-methyltransferase subunit TRM61</fullName>
    </alternativeName>
</protein>
<dbReference type="GO" id="GO:0030488">
    <property type="term" value="P:tRNA methylation"/>
    <property type="evidence" value="ECO:0007669"/>
    <property type="project" value="InterPro"/>
</dbReference>
<feature type="domain" description="tRNA (adenine(58)-N(1))-methyltransferase catalytic subunit TRM61 C-terminal" evidence="11">
    <location>
        <begin position="152"/>
        <end position="271"/>
    </location>
</feature>
<evidence type="ECO:0000313" key="12">
    <source>
        <dbReference type="EMBL" id="RKF62566.1"/>
    </source>
</evidence>
<feature type="compositionally biased region" description="Basic and acidic residues" evidence="10">
    <location>
        <begin position="446"/>
        <end position="462"/>
    </location>
</feature>
<name>A0A420HYR2_9PEZI</name>
<dbReference type="Gene3D" id="3.40.50.150">
    <property type="entry name" value="Vaccinia Virus protein VP39"/>
    <property type="match status" value="1"/>
</dbReference>
<dbReference type="Pfam" id="PF08704">
    <property type="entry name" value="GCD14"/>
    <property type="match status" value="2"/>
</dbReference>
<feature type="compositionally biased region" description="Polar residues" evidence="10">
    <location>
        <begin position="98"/>
        <end position="107"/>
    </location>
</feature>
<feature type="region of interest" description="Disordered" evidence="10">
    <location>
        <begin position="445"/>
        <end position="481"/>
    </location>
</feature>
<evidence type="ECO:0000259" key="11">
    <source>
        <dbReference type="Pfam" id="PF08704"/>
    </source>
</evidence>
<keyword evidence="13" id="KW-1185">Reference proteome</keyword>
<feature type="compositionally biased region" description="Basic and acidic residues" evidence="10">
    <location>
        <begin position="127"/>
        <end position="144"/>
    </location>
</feature>
<evidence type="ECO:0000256" key="10">
    <source>
        <dbReference type="SAM" id="MobiDB-lite"/>
    </source>
</evidence>
<dbReference type="PROSITE" id="PS51620">
    <property type="entry name" value="SAM_TRM61"/>
    <property type="match status" value="1"/>
</dbReference>
<keyword evidence="7" id="KW-0819">tRNA processing</keyword>
<dbReference type="InterPro" id="IPR029063">
    <property type="entry name" value="SAM-dependent_MTases_sf"/>
</dbReference>
<feature type="domain" description="tRNA (adenine(58)-N(1))-methyltransferase catalytic subunit TRM61 C-terminal" evidence="11">
    <location>
        <begin position="367"/>
        <end position="521"/>
    </location>
</feature>
<feature type="compositionally biased region" description="Basic residues" evidence="10">
    <location>
        <begin position="556"/>
        <end position="568"/>
    </location>
</feature>
<keyword evidence="5 12" id="KW-0808">Transferase</keyword>
<evidence type="ECO:0000256" key="3">
    <source>
        <dbReference type="ARBA" id="ARBA00015963"/>
    </source>
</evidence>
<dbReference type="InterPro" id="IPR014816">
    <property type="entry name" value="tRNA_MeTrfase_Gcd14"/>
</dbReference>
<feature type="region of interest" description="Disordered" evidence="10">
    <location>
        <begin position="543"/>
        <end position="602"/>
    </location>
</feature>
<evidence type="ECO:0000256" key="8">
    <source>
        <dbReference type="ARBA" id="ARBA00023242"/>
    </source>
</evidence>
<proteinExistence type="predicted"/>
<gene>
    <name evidence="12" type="ORF">GcM3_146004</name>
</gene>
<organism evidence="12 13">
    <name type="scientific">Golovinomyces cichoracearum</name>
    <dbReference type="NCBI Taxonomy" id="62708"/>
    <lineage>
        <taxon>Eukaryota</taxon>
        <taxon>Fungi</taxon>
        <taxon>Dikarya</taxon>
        <taxon>Ascomycota</taxon>
        <taxon>Pezizomycotina</taxon>
        <taxon>Leotiomycetes</taxon>
        <taxon>Erysiphales</taxon>
        <taxon>Erysiphaceae</taxon>
        <taxon>Golovinomyces</taxon>
    </lineage>
</organism>
<dbReference type="Proteomes" id="UP000283383">
    <property type="component" value="Unassembled WGS sequence"/>
</dbReference>
<evidence type="ECO:0000256" key="9">
    <source>
        <dbReference type="ARBA" id="ARBA00033309"/>
    </source>
</evidence>
<feature type="compositionally biased region" description="Basic and acidic residues" evidence="10">
    <location>
        <begin position="75"/>
        <end position="91"/>
    </location>
</feature>
<evidence type="ECO:0000256" key="1">
    <source>
        <dbReference type="ARBA" id="ARBA00004123"/>
    </source>
</evidence>
<dbReference type="AlphaFoldDB" id="A0A420HYR2"/>
<comment type="subcellular location">
    <subcellularLocation>
        <location evidence="1">Nucleus</location>
    </subcellularLocation>
</comment>
<comment type="caution">
    <text evidence="12">The sequence shown here is derived from an EMBL/GenBank/DDBJ whole genome shotgun (WGS) entry which is preliminary data.</text>
</comment>
<evidence type="ECO:0000256" key="6">
    <source>
        <dbReference type="ARBA" id="ARBA00022691"/>
    </source>
</evidence>
<evidence type="ECO:0000256" key="5">
    <source>
        <dbReference type="ARBA" id="ARBA00022679"/>
    </source>
</evidence>
<dbReference type="EMBL" id="MCBQ01014678">
    <property type="protein sequence ID" value="RKF62566.1"/>
    <property type="molecule type" value="Genomic_DNA"/>
</dbReference>